<keyword evidence="2" id="KW-0997">Cell inner membrane</keyword>
<dbReference type="InterPro" id="IPR030802">
    <property type="entry name" value="Permease_MalE"/>
</dbReference>
<dbReference type="Gene3D" id="3.30.750.24">
    <property type="entry name" value="STAS domain"/>
    <property type="match status" value="1"/>
</dbReference>
<dbReference type="InterPro" id="IPR036513">
    <property type="entry name" value="STAS_dom_sf"/>
</dbReference>
<dbReference type="PANTHER" id="PTHR30188">
    <property type="entry name" value="ABC TRANSPORTER PERMEASE PROTEIN-RELATED"/>
    <property type="match status" value="1"/>
</dbReference>
<comment type="caution">
    <text evidence="4">The sequence shown here is derived from an EMBL/GenBank/DDBJ whole genome shotgun (WGS) entry which is preliminary data.</text>
</comment>
<dbReference type="Pfam" id="PF02405">
    <property type="entry name" value="MlaE"/>
    <property type="match status" value="1"/>
</dbReference>
<comment type="subcellular location">
    <subcellularLocation>
        <location evidence="2">Cell inner membrane</location>
        <topology evidence="2">Multi-pass membrane protein</topology>
    </subcellularLocation>
</comment>
<feature type="transmembrane region" description="Helical" evidence="2">
    <location>
        <begin position="190"/>
        <end position="214"/>
    </location>
</feature>
<feature type="transmembrane region" description="Helical" evidence="2">
    <location>
        <begin position="253"/>
        <end position="281"/>
    </location>
</feature>
<keyword evidence="5" id="KW-1185">Reference proteome</keyword>
<keyword evidence="2" id="KW-1133">Transmembrane helix</keyword>
<feature type="transmembrane region" description="Helical" evidence="2">
    <location>
        <begin position="301"/>
        <end position="322"/>
    </location>
</feature>
<evidence type="ECO:0000256" key="2">
    <source>
        <dbReference type="RuleBase" id="RU362044"/>
    </source>
</evidence>
<dbReference type="InterPro" id="IPR058548">
    <property type="entry name" value="MlaB-like_STAS"/>
</dbReference>
<accession>A0A212A9H6</accession>
<name>A0A212A9H6_9RHOB</name>
<dbReference type="InterPro" id="IPR002645">
    <property type="entry name" value="STAS_dom"/>
</dbReference>
<keyword evidence="2" id="KW-0812">Transmembrane</keyword>
<evidence type="ECO:0000313" key="4">
    <source>
        <dbReference type="EMBL" id="OWJ76658.1"/>
    </source>
</evidence>
<dbReference type="OrthoDB" id="9805022at2"/>
<dbReference type="GO" id="GO:0005548">
    <property type="term" value="F:phospholipid transporter activity"/>
    <property type="evidence" value="ECO:0007669"/>
    <property type="project" value="TreeGrafter"/>
</dbReference>
<evidence type="ECO:0000259" key="3">
    <source>
        <dbReference type="PROSITE" id="PS50801"/>
    </source>
</evidence>
<sequence>MEDTGGGTRATLSGDFRVAGVEALRDQLKTIGGSGPVVVDVSGVEKLDTAGAWALVSLQRRLKAEKVELRFEGLDEPRRALMDTVGAAMDKTAPPEEVPRGARVWLEGVGRAVVNAWNGTLELVYLLGAVLARLWSDILRPKQLRIAALVSQMQQAGLDAAPIAALMSFLIGVVLAYMGSVLLRQFGAEIFVVDLIAVAVLRELGILLTAIIVAGRSGSAFTASIGTMKMREEIDAMRVLGLDPIQMLVLPRVLALFIMLPLLTVVADFAGLLGGGLMAWISLDISPGMFIARLYDAIGVWHYLVGLIKAPFFAVIIALIGCKNGLKVGGDAESLGRLTSASVVLAIFLVILVDALFAIFFATVGV</sequence>
<feature type="domain" description="STAS" evidence="3">
    <location>
        <begin position="1"/>
        <end position="86"/>
    </location>
</feature>
<dbReference type="AlphaFoldDB" id="A0A212A9H6"/>
<protein>
    <submittedName>
        <fullName evidence="4">ABC transporter permease</fullName>
    </submittedName>
</protein>
<dbReference type="CDD" id="cd07043">
    <property type="entry name" value="STAS_anti-anti-sigma_factors"/>
    <property type="match status" value="1"/>
</dbReference>
<dbReference type="InterPro" id="IPR003453">
    <property type="entry name" value="ABC_MlaE_roteobac"/>
</dbReference>
<dbReference type="PROSITE" id="PS50801">
    <property type="entry name" value="STAS"/>
    <property type="match status" value="1"/>
</dbReference>
<dbReference type="SUPFAM" id="SSF52091">
    <property type="entry name" value="SpoIIaa-like"/>
    <property type="match status" value="1"/>
</dbReference>
<dbReference type="Proteomes" id="UP000196878">
    <property type="component" value="Unassembled WGS sequence"/>
</dbReference>
<reference evidence="4 5" key="1">
    <citation type="submission" date="2016-12" db="EMBL/GenBank/DDBJ databases">
        <title>Comparison of Traditional DNA-DNA Hybridization with In Silico Genomic Analysis.</title>
        <authorList>
            <person name="Nicholson A.C."/>
            <person name="Humrighouse B.W."/>
            <person name="Graziano J."/>
            <person name="Lasker B."/>
            <person name="Whitney A.M."/>
            <person name="Mcquiston J.R."/>
        </authorList>
    </citation>
    <scope>NUCLEOTIDE SEQUENCE [LARGE SCALE GENOMIC DNA]</scope>
    <source>
        <strain evidence="4 5">H2240</strain>
    </source>
</reference>
<organism evidence="4 5">
    <name type="scientific">Haematobacter genomosp. 1</name>
    <dbReference type="NCBI Taxonomy" id="366618"/>
    <lineage>
        <taxon>Bacteria</taxon>
        <taxon>Pseudomonadati</taxon>
        <taxon>Pseudomonadota</taxon>
        <taxon>Alphaproteobacteria</taxon>
        <taxon>Rhodobacterales</taxon>
        <taxon>Paracoccaceae</taxon>
        <taxon>Haematobacter</taxon>
    </lineage>
</organism>
<comment type="function">
    <text evidence="1">Could be part of an ABC transporter complex.</text>
</comment>
<feature type="transmembrane region" description="Helical" evidence="2">
    <location>
        <begin position="116"/>
        <end position="135"/>
    </location>
</feature>
<comment type="similarity">
    <text evidence="2">Belongs to the MlaE permease family.</text>
</comment>
<proteinExistence type="inferred from homology"/>
<evidence type="ECO:0000313" key="5">
    <source>
        <dbReference type="Proteomes" id="UP000196878"/>
    </source>
</evidence>
<evidence type="ECO:0000256" key="1">
    <source>
        <dbReference type="ARBA" id="ARBA00003787"/>
    </source>
</evidence>
<feature type="transmembrane region" description="Helical" evidence="2">
    <location>
        <begin position="156"/>
        <end position="178"/>
    </location>
</feature>
<dbReference type="Pfam" id="PF13466">
    <property type="entry name" value="STAS_2"/>
    <property type="match status" value="1"/>
</dbReference>
<feature type="transmembrane region" description="Helical" evidence="2">
    <location>
        <begin position="343"/>
        <end position="364"/>
    </location>
</feature>
<dbReference type="NCBIfam" id="TIGR00056">
    <property type="entry name" value="MlaE family lipid ABC transporter permease subunit"/>
    <property type="match status" value="1"/>
</dbReference>
<dbReference type="EMBL" id="NIPW01000027">
    <property type="protein sequence ID" value="OWJ76658.1"/>
    <property type="molecule type" value="Genomic_DNA"/>
</dbReference>
<dbReference type="GO" id="GO:0043190">
    <property type="term" value="C:ATP-binding cassette (ABC) transporter complex"/>
    <property type="evidence" value="ECO:0007669"/>
    <property type="project" value="InterPro"/>
</dbReference>
<keyword evidence="2" id="KW-0472">Membrane</keyword>
<dbReference type="PANTHER" id="PTHR30188:SF3">
    <property type="entry name" value="ABC TRANSPORTER PERMEASE"/>
    <property type="match status" value="1"/>
</dbReference>
<gene>
    <name evidence="4" type="ORF">CDV49_13715</name>
</gene>
<keyword evidence="2" id="KW-1003">Cell membrane</keyword>